<dbReference type="OrthoDB" id="272551at2"/>
<feature type="signal peptide" evidence="1">
    <location>
        <begin position="1"/>
        <end position="24"/>
    </location>
</feature>
<proteinExistence type="predicted"/>
<evidence type="ECO:0000256" key="1">
    <source>
        <dbReference type="SAM" id="SignalP"/>
    </source>
</evidence>
<sequence length="1391" mass="143503" precursor="true">MILLRTLSLCILVGLGFFLQGANAQFTSIINLPPDTLPSTIRSNTQINLREGGYIRSNFQVGSNFTLNANVEVNVMGGTVGYSLEALRGSTVNISGGYFQSGIKATYGSSINISGGVLNHGIDIDYQSIVTLFGGEFFLDGQPIAGLSQVGDKALQNLSGDYSLHGILADGTPFIFAGLWDEFSSQTLSLQVVELPQIGPLHLVTSSELVPIGIRNGQRLTIDSTIRRIQAGPGSTIEVVENGSAEFEAIDATVNMLAGTASGQALEHSIVNVHGGAIANSIGLFGGSVGNFYSGSTISGVYSSESTLNMYNATLKGGFSASGGELNISGGNLGGPLQLQDGAVANISGAAMLTGGPIVNNSTVNLFEGTMAYLRAGGDSNLNISGGRVLESLVAGLGASVTFEGDEFLLNGQLVAGLESIGTSVSIEVPDGSVISGFFSDGTAFSFSSSDRTSTVNSSIKHDLQGANITLRRTQLPPVGPLFITASTDPLPHGLRRGQTLNVDAGGRVEDNFGAGYGSTVNIKKGGEIGRYFEAAGAIVNISGGTIGSGFDVSNGSLAVVTGGRIVGAMDIFGGGIVNLKSGSIGSYTRIASRGELNVTGGNIDEKISIEEGGVANIAGGQIGDNFKVNSGGLTNISAGIFEGSVVVNGTTDISGGIFEGIVGVYTGGTGKISGGVFNNRVRAGAGSYVNLTGGDYYKGLELMSGSDVIIHGGNVDTYTKVDSQSEVEVAGGMFADGLTVASNASVTILGDDFMLNGQPVIGLQQIDVQLQLDLPDKYVLTGTFANGTPFAFSSEDRDSFMPGTLTLKIAPVPFPTPMQIIASIDLIPPGIRGEQTLTVDLGGVVPNNFMVGSGSTITVPEGGVVGKNLEAIGGVVNVQGGEVGPNLDAFEGSVVNISAGNVFYGLRAHFDSTLNISGGKVGVSDSSQAMLGGTVWASTGSTINVTGGEVGSLRGEPDSWINISGGRIGEYSQSLDGAIITFSGGTIGNHFATGGNASLDIFGNEFRVDGQIVSGLDSLGDSRQIDFNTLAVYSGVLADGTPFALAHQDADYITPQTVLTFHHSQVAAIGPTHIVASTDPVPYGIRGGQRLVVDAGGQVAHSFNAGIGSRVDVLTGGSIDKNLEALGATINLDGGTIGTNFSAFERSIVNITEGTIGNSFRAWRGSVINIMGGMIGSSFTADEGSTVNLAGGHIKSIAAYDSSVMNISGGTFGSEFKVFDESAVHLFGTGFTIDAISIDNLAIGVPHTIHQRDVSLAGTLAYGSKFEFGLNSSFFLGSKMNPDYFAPEALITVTLVHNPGDYNGDGFVDDVDYAVWQRAIQTGDLAADGNYDRLVDEIDRDVWQEAFGTTYFSVPEPASICLLFVSVVTLASRNGRFRAVERNLRCRSLG</sequence>
<keyword evidence="3" id="KW-1185">Reference proteome</keyword>
<organism evidence="2 3">
    <name type="scientific">Bythopirellula polymerisocia</name>
    <dbReference type="NCBI Taxonomy" id="2528003"/>
    <lineage>
        <taxon>Bacteria</taxon>
        <taxon>Pseudomonadati</taxon>
        <taxon>Planctomycetota</taxon>
        <taxon>Planctomycetia</taxon>
        <taxon>Pirellulales</taxon>
        <taxon>Lacipirellulaceae</taxon>
        <taxon>Bythopirellula</taxon>
    </lineage>
</organism>
<gene>
    <name evidence="2" type="ORF">Pla144_31860</name>
</gene>
<protein>
    <recommendedName>
        <fullName evidence="4">Lipoprotein</fullName>
    </recommendedName>
</protein>
<reference evidence="2 3" key="1">
    <citation type="submission" date="2019-02" db="EMBL/GenBank/DDBJ databases">
        <title>Deep-cultivation of Planctomycetes and their phenomic and genomic characterization uncovers novel biology.</title>
        <authorList>
            <person name="Wiegand S."/>
            <person name="Jogler M."/>
            <person name="Boedeker C."/>
            <person name="Pinto D."/>
            <person name="Vollmers J."/>
            <person name="Rivas-Marin E."/>
            <person name="Kohn T."/>
            <person name="Peeters S.H."/>
            <person name="Heuer A."/>
            <person name="Rast P."/>
            <person name="Oberbeckmann S."/>
            <person name="Bunk B."/>
            <person name="Jeske O."/>
            <person name="Meyerdierks A."/>
            <person name="Storesund J.E."/>
            <person name="Kallscheuer N."/>
            <person name="Luecker S."/>
            <person name="Lage O.M."/>
            <person name="Pohl T."/>
            <person name="Merkel B.J."/>
            <person name="Hornburger P."/>
            <person name="Mueller R.-W."/>
            <person name="Bruemmer F."/>
            <person name="Labrenz M."/>
            <person name="Spormann A.M."/>
            <person name="Op Den Camp H."/>
            <person name="Overmann J."/>
            <person name="Amann R."/>
            <person name="Jetten M.S.M."/>
            <person name="Mascher T."/>
            <person name="Medema M.H."/>
            <person name="Devos D.P."/>
            <person name="Kaster A.-K."/>
            <person name="Ovreas L."/>
            <person name="Rohde M."/>
            <person name="Galperin M.Y."/>
            <person name="Jogler C."/>
        </authorList>
    </citation>
    <scope>NUCLEOTIDE SEQUENCE [LARGE SCALE GENOMIC DNA]</scope>
    <source>
        <strain evidence="2 3">Pla144</strain>
    </source>
</reference>
<evidence type="ECO:0000313" key="3">
    <source>
        <dbReference type="Proteomes" id="UP000318437"/>
    </source>
</evidence>
<evidence type="ECO:0008006" key="4">
    <source>
        <dbReference type="Google" id="ProtNLM"/>
    </source>
</evidence>
<dbReference type="RefSeq" id="WP_146451528.1">
    <property type="nucleotide sequence ID" value="NZ_SJPS01000004.1"/>
</dbReference>
<name>A0A5C6CNF4_9BACT</name>
<feature type="chain" id="PRO_5022784976" description="Lipoprotein" evidence="1">
    <location>
        <begin position="25"/>
        <end position="1391"/>
    </location>
</feature>
<dbReference type="InterPro" id="IPR012332">
    <property type="entry name" value="Autotransporter_pectin_lyase_C"/>
</dbReference>
<dbReference type="Gene3D" id="2.160.20.20">
    <property type="match status" value="1"/>
</dbReference>
<accession>A0A5C6CNF4</accession>
<comment type="caution">
    <text evidence="2">The sequence shown here is derived from an EMBL/GenBank/DDBJ whole genome shotgun (WGS) entry which is preliminary data.</text>
</comment>
<dbReference type="EMBL" id="SJPS01000004">
    <property type="protein sequence ID" value="TWU25972.1"/>
    <property type="molecule type" value="Genomic_DNA"/>
</dbReference>
<keyword evidence="1" id="KW-0732">Signal</keyword>
<dbReference type="Proteomes" id="UP000318437">
    <property type="component" value="Unassembled WGS sequence"/>
</dbReference>
<evidence type="ECO:0000313" key="2">
    <source>
        <dbReference type="EMBL" id="TWU25972.1"/>
    </source>
</evidence>